<comment type="caution">
    <text evidence="2">The sequence shown here is derived from an EMBL/GenBank/DDBJ whole genome shotgun (WGS) entry which is preliminary data.</text>
</comment>
<gene>
    <name evidence="2" type="ORF">EW026_g7315</name>
</gene>
<feature type="region of interest" description="Disordered" evidence="1">
    <location>
        <begin position="1"/>
        <end position="25"/>
    </location>
</feature>
<dbReference type="AlphaFoldDB" id="A0A4S4K8G2"/>
<evidence type="ECO:0000313" key="2">
    <source>
        <dbReference type="EMBL" id="THG94083.1"/>
    </source>
</evidence>
<protein>
    <submittedName>
        <fullName evidence="2">Uncharacterized protein</fullName>
    </submittedName>
</protein>
<keyword evidence="3" id="KW-1185">Reference proteome</keyword>
<feature type="region of interest" description="Disordered" evidence="1">
    <location>
        <begin position="85"/>
        <end position="118"/>
    </location>
</feature>
<dbReference type="EMBL" id="SGPJ01000506">
    <property type="protein sequence ID" value="THG94083.1"/>
    <property type="molecule type" value="Genomic_DNA"/>
</dbReference>
<evidence type="ECO:0000256" key="1">
    <source>
        <dbReference type="SAM" id="MobiDB-lite"/>
    </source>
</evidence>
<accession>A0A4S4K8G2</accession>
<proteinExistence type="predicted"/>
<organism evidence="2 3">
    <name type="scientific">Hermanssonia centrifuga</name>
    <dbReference type="NCBI Taxonomy" id="98765"/>
    <lineage>
        <taxon>Eukaryota</taxon>
        <taxon>Fungi</taxon>
        <taxon>Dikarya</taxon>
        <taxon>Basidiomycota</taxon>
        <taxon>Agaricomycotina</taxon>
        <taxon>Agaricomycetes</taxon>
        <taxon>Polyporales</taxon>
        <taxon>Meruliaceae</taxon>
        <taxon>Hermanssonia</taxon>
    </lineage>
</organism>
<name>A0A4S4K8G2_9APHY</name>
<sequence>MDPLLSTIASSGRVTRSKTGHQAEDLVHSSAVTEKTGNVDHESLLHVTPAAMGQKIRGNGASTANTTIDTLLGARPPAAVAHTTAELENSTGASTPNTSTLNVSERNPSEDVYAPSYD</sequence>
<dbReference type="Proteomes" id="UP000309038">
    <property type="component" value="Unassembled WGS sequence"/>
</dbReference>
<evidence type="ECO:0000313" key="3">
    <source>
        <dbReference type="Proteomes" id="UP000309038"/>
    </source>
</evidence>
<reference evidence="2 3" key="1">
    <citation type="submission" date="2019-02" db="EMBL/GenBank/DDBJ databases">
        <title>Genome sequencing of the rare red list fungi Phlebia centrifuga.</title>
        <authorList>
            <person name="Buettner E."/>
            <person name="Kellner H."/>
        </authorList>
    </citation>
    <scope>NUCLEOTIDE SEQUENCE [LARGE SCALE GENOMIC DNA]</scope>
    <source>
        <strain evidence="2 3">DSM 108282</strain>
    </source>
</reference>
<feature type="compositionally biased region" description="Polar residues" evidence="1">
    <location>
        <begin position="86"/>
        <end position="106"/>
    </location>
</feature>